<keyword evidence="3 5" id="KW-0371">Homeobox</keyword>
<keyword evidence="2 5" id="KW-0238">DNA-binding</keyword>
<dbReference type="PROSITE" id="PS50071">
    <property type="entry name" value="HOMEOBOX_2"/>
    <property type="match status" value="1"/>
</dbReference>
<accession>A0ABM1BNH2</accession>
<evidence type="ECO:0000256" key="7">
    <source>
        <dbReference type="SAM" id="MobiDB-lite"/>
    </source>
</evidence>
<dbReference type="GeneID" id="106469591"/>
<evidence type="ECO:0000256" key="6">
    <source>
        <dbReference type="RuleBase" id="RU000682"/>
    </source>
</evidence>
<organism evidence="9 10">
    <name type="scientific">Limulus polyphemus</name>
    <name type="common">Atlantic horseshoe crab</name>
    <dbReference type="NCBI Taxonomy" id="6850"/>
    <lineage>
        <taxon>Eukaryota</taxon>
        <taxon>Metazoa</taxon>
        <taxon>Ecdysozoa</taxon>
        <taxon>Arthropoda</taxon>
        <taxon>Chelicerata</taxon>
        <taxon>Merostomata</taxon>
        <taxon>Xiphosura</taxon>
        <taxon>Limulidae</taxon>
        <taxon>Limulus</taxon>
    </lineage>
</organism>
<feature type="compositionally biased region" description="Basic and acidic residues" evidence="7">
    <location>
        <begin position="24"/>
        <end position="46"/>
    </location>
</feature>
<evidence type="ECO:0000256" key="2">
    <source>
        <dbReference type="ARBA" id="ARBA00023125"/>
    </source>
</evidence>
<dbReference type="CDD" id="cd00086">
    <property type="entry name" value="homeodomain"/>
    <property type="match status" value="1"/>
</dbReference>
<dbReference type="InterPro" id="IPR009057">
    <property type="entry name" value="Homeodomain-like_sf"/>
</dbReference>
<protein>
    <submittedName>
        <fullName evidence="10">Homeobox protein B-H1-like</fullName>
    </submittedName>
</protein>
<name>A0ABM1BNH2_LIMPO</name>
<dbReference type="SUPFAM" id="SSF46689">
    <property type="entry name" value="Homeodomain-like"/>
    <property type="match status" value="1"/>
</dbReference>
<dbReference type="PANTHER" id="PTHR24333">
    <property type="entry name" value="HOMEO BOX HB9 LIKE A-RELATED"/>
    <property type="match status" value="1"/>
</dbReference>
<evidence type="ECO:0000256" key="4">
    <source>
        <dbReference type="ARBA" id="ARBA00023242"/>
    </source>
</evidence>
<dbReference type="InterPro" id="IPR017970">
    <property type="entry name" value="Homeobox_CS"/>
</dbReference>
<dbReference type="InterPro" id="IPR020479">
    <property type="entry name" value="HD_metazoa"/>
</dbReference>
<proteinExistence type="predicted"/>
<feature type="domain" description="Homeobox" evidence="8">
    <location>
        <begin position="153"/>
        <end position="213"/>
    </location>
</feature>
<feature type="compositionally biased region" description="Acidic residues" evidence="7">
    <location>
        <begin position="117"/>
        <end position="130"/>
    </location>
</feature>
<evidence type="ECO:0000256" key="5">
    <source>
        <dbReference type="PROSITE-ProRule" id="PRU00108"/>
    </source>
</evidence>
<dbReference type="Pfam" id="PF00046">
    <property type="entry name" value="Homeodomain"/>
    <property type="match status" value="1"/>
</dbReference>
<feature type="compositionally biased region" description="Polar residues" evidence="7">
    <location>
        <begin position="95"/>
        <end position="111"/>
    </location>
</feature>
<dbReference type="InterPro" id="IPR050848">
    <property type="entry name" value="Homeobox_TF"/>
</dbReference>
<dbReference type="RefSeq" id="XP_013785548.1">
    <property type="nucleotide sequence ID" value="XM_013930094.2"/>
</dbReference>
<evidence type="ECO:0000313" key="9">
    <source>
        <dbReference type="Proteomes" id="UP000694941"/>
    </source>
</evidence>
<keyword evidence="9" id="KW-1185">Reference proteome</keyword>
<evidence type="ECO:0000256" key="1">
    <source>
        <dbReference type="ARBA" id="ARBA00004123"/>
    </source>
</evidence>
<dbReference type="Proteomes" id="UP000694941">
    <property type="component" value="Unplaced"/>
</dbReference>
<comment type="subcellular location">
    <subcellularLocation>
        <location evidence="1 5 6">Nucleus</location>
    </subcellularLocation>
</comment>
<dbReference type="Gene3D" id="1.10.10.60">
    <property type="entry name" value="Homeodomain-like"/>
    <property type="match status" value="1"/>
</dbReference>
<evidence type="ECO:0000256" key="3">
    <source>
        <dbReference type="ARBA" id="ARBA00023155"/>
    </source>
</evidence>
<evidence type="ECO:0000313" key="10">
    <source>
        <dbReference type="RefSeq" id="XP_013785548.1"/>
    </source>
</evidence>
<reference evidence="10" key="1">
    <citation type="submission" date="2025-08" db="UniProtKB">
        <authorList>
            <consortium name="RefSeq"/>
        </authorList>
    </citation>
    <scope>IDENTIFICATION</scope>
    <source>
        <tissue evidence="10">Muscle</tissue>
    </source>
</reference>
<keyword evidence="4 5" id="KW-0539">Nucleus</keyword>
<feature type="region of interest" description="Disordered" evidence="7">
    <location>
        <begin position="24"/>
        <end position="54"/>
    </location>
</feature>
<dbReference type="PROSITE" id="PS00027">
    <property type="entry name" value="HOMEOBOX_1"/>
    <property type="match status" value="1"/>
</dbReference>
<dbReference type="PRINTS" id="PR00024">
    <property type="entry name" value="HOMEOBOX"/>
</dbReference>
<feature type="DNA-binding region" description="Homeobox" evidence="5">
    <location>
        <begin position="155"/>
        <end position="214"/>
    </location>
</feature>
<gene>
    <name evidence="10" type="primary">LOC106469591</name>
</gene>
<sequence length="328" mass="36616">MGCWQRAGQQNEFRVMTIEVRASTEHMSAGERGNENGMCPHDRRSSTESPTPSSFFIRDILNETADVKCGLVRKDAKNGTSSISSEFGECKSNLTQASETDSCVKPSSSPSRHGEDVNEENPLSDEEDVVTESGGEGQNNSRNSDSPCAFKTKKQRKARTAFTDHQLQTLEKSFERQKYLSVQDRMELASKLNLTDTQVKTWYQNRRTKWKRQTAVGLELLAEAGNYAAVQRMVQTTPYWFSHLTPSSSHPPLDSLSNLDFYYKHSAAGLLKPFPFRLYPSSMSWLPFPPGGVNSLSATSRNTSEAARGSIATSSSYTYSKEQSWPSM</sequence>
<evidence type="ECO:0000259" key="8">
    <source>
        <dbReference type="PROSITE" id="PS50071"/>
    </source>
</evidence>
<dbReference type="SMART" id="SM00389">
    <property type="entry name" value="HOX"/>
    <property type="match status" value="1"/>
</dbReference>
<dbReference type="InterPro" id="IPR001356">
    <property type="entry name" value="HD"/>
</dbReference>
<dbReference type="PANTHER" id="PTHR24333:SF5">
    <property type="entry name" value="VENT HOMEOBOX"/>
    <property type="match status" value="1"/>
</dbReference>
<feature type="region of interest" description="Disordered" evidence="7">
    <location>
        <begin position="95"/>
        <end position="155"/>
    </location>
</feature>